<name>A0A6P3W437_CLUHA</name>
<feature type="region of interest" description="Disordered" evidence="3">
    <location>
        <begin position="1"/>
        <end position="92"/>
    </location>
</feature>
<gene>
    <name evidence="5" type="primary">rrp15</name>
</gene>
<feature type="region of interest" description="Disordered" evidence="3">
    <location>
        <begin position="250"/>
        <end position="278"/>
    </location>
</feature>
<dbReference type="GO" id="GO:0000460">
    <property type="term" value="P:maturation of 5.8S rRNA"/>
    <property type="evidence" value="ECO:0007669"/>
    <property type="project" value="TreeGrafter"/>
</dbReference>
<dbReference type="PANTHER" id="PTHR13245:SF14">
    <property type="entry name" value="RRP15-LIKE PROTEIN"/>
    <property type="match status" value="1"/>
</dbReference>
<dbReference type="Proteomes" id="UP000515152">
    <property type="component" value="Chromosome 11"/>
</dbReference>
<keyword evidence="4" id="KW-1185">Reference proteome</keyword>
<dbReference type="PANTHER" id="PTHR13245">
    <property type="entry name" value="RRP15-LIKE PROTEIN"/>
    <property type="match status" value="1"/>
</dbReference>
<evidence type="ECO:0000256" key="2">
    <source>
        <dbReference type="ARBA" id="ARBA00017475"/>
    </source>
</evidence>
<organism evidence="4 5">
    <name type="scientific">Clupea harengus</name>
    <name type="common">Atlantic herring</name>
    <dbReference type="NCBI Taxonomy" id="7950"/>
    <lineage>
        <taxon>Eukaryota</taxon>
        <taxon>Metazoa</taxon>
        <taxon>Chordata</taxon>
        <taxon>Craniata</taxon>
        <taxon>Vertebrata</taxon>
        <taxon>Euteleostomi</taxon>
        <taxon>Actinopterygii</taxon>
        <taxon>Neopterygii</taxon>
        <taxon>Teleostei</taxon>
        <taxon>Clupei</taxon>
        <taxon>Clupeiformes</taxon>
        <taxon>Clupeoidei</taxon>
        <taxon>Clupeidae</taxon>
        <taxon>Clupea</taxon>
    </lineage>
</organism>
<dbReference type="KEGG" id="char:105905498"/>
<comment type="similarity">
    <text evidence="1">Belongs to the RRP15 family.</text>
</comment>
<dbReference type="InterPro" id="IPR012459">
    <property type="entry name" value="Rrp15"/>
</dbReference>
<evidence type="ECO:0000313" key="4">
    <source>
        <dbReference type="Proteomes" id="UP000515152"/>
    </source>
</evidence>
<accession>A0A6P3W437</accession>
<protein>
    <recommendedName>
        <fullName evidence="2">RRP15-like protein</fullName>
    </recommendedName>
</protein>
<dbReference type="AlphaFoldDB" id="A0A6P3W437"/>
<evidence type="ECO:0000256" key="3">
    <source>
        <dbReference type="SAM" id="MobiDB-lite"/>
    </source>
</evidence>
<evidence type="ECO:0000313" key="5">
    <source>
        <dbReference type="RefSeq" id="XP_012688958.2"/>
    </source>
</evidence>
<dbReference type="RefSeq" id="XP_012688958.2">
    <property type="nucleotide sequence ID" value="XM_012833504.3"/>
</dbReference>
<proteinExistence type="inferred from homology"/>
<feature type="compositionally biased region" description="Acidic residues" evidence="3">
    <location>
        <begin position="14"/>
        <end position="79"/>
    </location>
</feature>
<reference evidence="5" key="1">
    <citation type="submission" date="2025-08" db="UniProtKB">
        <authorList>
            <consortium name="RefSeq"/>
        </authorList>
    </citation>
    <scope>IDENTIFICATION</scope>
</reference>
<dbReference type="OrthoDB" id="20949at2759"/>
<dbReference type="GeneID" id="105905498"/>
<sequence length="278" mass="30578">MATSVGKPRVSFVESEDSKDDVDVPEESGSEVEDSAEDGDEEGTDDEGSEVEQEDTGASDEEEAAEGGSDEDEEDEGGEDQAASNPNAGWADVMAKILKKETPNSKPVILQKNKQLEKMKEKAKVEILERKKHTDKRKAWEMMCRVKPNAVEDRGSEKSLQRTSTRGVVQLFNAVRKHQKDVDEKVKEAGGSERKKAKILATVSKRDFINVLRGTEGTAEAAKAVKAEASEQAEGKPAWSVLRDDYMMGASMKDWDKESDEEPTQEEGKGEGYNSESD</sequence>
<dbReference type="GO" id="GO:0000470">
    <property type="term" value="P:maturation of LSU-rRNA"/>
    <property type="evidence" value="ECO:0007669"/>
    <property type="project" value="TreeGrafter"/>
</dbReference>
<evidence type="ECO:0000256" key="1">
    <source>
        <dbReference type="ARBA" id="ARBA00007462"/>
    </source>
</evidence>
<dbReference type="CTD" id="51018"/>
<dbReference type="GO" id="GO:0030687">
    <property type="term" value="C:preribosome, large subunit precursor"/>
    <property type="evidence" value="ECO:0007669"/>
    <property type="project" value="TreeGrafter"/>
</dbReference>
<dbReference type="Pfam" id="PF07890">
    <property type="entry name" value="Rrp15p"/>
    <property type="match status" value="1"/>
</dbReference>